<dbReference type="InterPro" id="IPR005097">
    <property type="entry name" value="Sacchrp_dh_NADP-bd"/>
</dbReference>
<dbReference type="EMBL" id="JARGEI010000015">
    <property type="protein sequence ID" value="KAJ8719083.1"/>
    <property type="molecule type" value="Genomic_DNA"/>
</dbReference>
<evidence type="ECO:0000256" key="2">
    <source>
        <dbReference type="SAM" id="Phobius"/>
    </source>
</evidence>
<organism evidence="4 5">
    <name type="scientific">Mythimna separata</name>
    <name type="common">Oriental armyworm</name>
    <name type="synonym">Pseudaletia separata</name>
    <dbReference type="NCBI Taxonomy" id="271217"/>
    <lineage>
        <taxon>Eukaryota</taxon>
        <taxon>Metazoa</taxon>
        <taxon>Ecdysozoa</taxon>
        <taxon>Arthropoda</taxon>
        <taxon>Hexapoda</taxon>
        <taxon>Insecta</taxon>
        <taxon>Pterygota</taxon>
        <taxon>Neoptera</taxon>
        <taxon>Endopterygota</taxon>
        <taxon>Lepidoptera</taxon>
        <taxon>Glossata</taxon>
        <taxon>Ditrysia</taxon>
        <taxon>Noctuoidea</taxon>
        <taxon>Noctuidae</taxon>
        <taxon>Noctuinae</taxon>
        <taxon>Hadenini</taxon>
        <taxon>Mythimna</taxon>
    </lineage>
</organism>
<proteinExistence type="inferred from homology"/>
<dbReference type="Gene3D" id="3.40.50.720">
    <property type="entry name" value="NAD(P)-binding Rossmann-like Domain"/>
    <property type="match status" value="1"/>
</dbReference>
<dbReference type="GO" id="GO:0009247">
    <property type="term" value="P:glycolipid biosynthetic process"/>
    <property type="evidence" value="ECO:0007669"/>
    <property type="project" value="TreeGrafter"/>
</dbReference>
<sequence>MENKTLDIIVLGATGFTGKCTVKYLASLTREKYWDVTWGIAGRSKDKLQGLIKELNFTGFDTKNIVLVESDIENRESLRRALKIARVVINCTGPNTVLSPPVVEACIECGTHYVDISAEMFHILSLYRNFNKAAEDASVLVIPSCGYAAIPAEAGMIYLDRQFKGTLHTVECYTDMKIPKRAYIPGRALIHNGTWTSLVYVLENFKKHLALWKELFPTPIEPEPEEMKKSFFHRHNRQTWFPYPGTENESVNMSQRYLYEKAQKKPAHFKAYTTMPLFIHFLIIPVMYIYYYMSYFKFFRKLLINCPRLVTIGYASQKGPSQKMRQDTKYNFVLNGKGWELGADLNTKPTKTMSIKVSGSDPGYDTTSVAIIMCAITILKETSNMAKGGVVMPGAAFYRTDIVDRLMHEGFTFETTYQREGNGPGLTTTVTGKLSSEELAYSDVEQKKGK</sequence>
<dbReference type="GO" id="GO:0005886">
    <property type="term" value="C:plasma membrane"/>
    <property type="evidence" value="ECO:0007669"/>
    <property type="project" value="TreeGrafter"/>
</dbReference>
<dbReference type="AlphaFoldDB" id="A0AAD7YLG7"/>
<feature type="transmembrane region" description="Helical" evidence="2">
    <location>
        <begin position="271"/>
        <end position="291"/>
    </location>
</feature>
<dbReference type="Pfam" id="PF03435">
    <property type="entry name" value="Sacchrp_dh_NADP"/>
    <property type="match status" value="1"/>
</dbReference>
<evidence type="ECO:0000313" key="4">
    <source>
        <dbReference type="EMBL" id="KAJ8719083.1"/>
    </source>
</evidence>
<dbReference type="Proteomes" id="UP001231518">
    <property type="component" value="Chromosome 8"/>
</dbReference>
<dbReference type="GO" id="GO:0005739">
    <property type="term" value="C:mitochondrion"/>
    <property type="evidence" value="ECO:0007669"/>
    <property type="project" value="TreeGrafter"/>
</dbReference>
<accession>A0AAD7YLG7</accession>
<evidence type="ECO:0000313" key="5">
    <source>
        <dbReference type="Proteomes" id="UP001231518"/>
    </source>
</evidence>
<dbReference type="PANTHER" id="PTHR12286:SF5">
    <property type="entry name" value="SACCHAROPINE DEHYDROGENASE-LIKE OXIDOREDUCTASE"/>
    <property type="match status" value="1"/>
</dbReference>
<dbReference type="InterPro" id="IPR036291">
    <property type="entry name" value="NAD(P)-bd_dom_sf"/>
</dbReference>
<keyword evidence="5" id="KW-1185">Reference proteome</keyword>
<gene>
    <name evidence="4" type="ORF">PYW07_016639</name>
</gene>
<reference evidence="4" key="1">
    <citation type="submission" date="2023-03" db="EMBL/GenBank/DDBJ databases">
        <title>Chromosome-level genomes of two armyworms, Mythimna separata and Mythimna loreyi, provide insights into the biosynthesis and reception of sex pheromones.</title>
        <authorList>
            <person name="Zhao H."/>
        </authorList>
    </citation>
    <scope>NUCLEOTIDE SEQUENCE</scope>
    <source>
        <strain evidence="4">BeijingLab</strain>
        <tissue evidence="4">Pupa</tissue>
    </source>
</reference>
<feature type="domain" description="Saccharopine dehydrogenase NADP binding" evidence="3">
    <location>
        <begin position="8"/>
        <end position="140"/>
    </location>
</feature>
<evidence type="ECO:0000259" key="3">
    <source>
        <dbReference type="Pfam" id="PF03435"/>
    </source>
</evidence>
<comment type="caution">
    <text evidence="4">The sequence shown here is derived from an EMBL/GenBank/DDBJ whole genome shotgun (WGS) entry which is preliminary data.</text>
</comment>
<protein>
    <recommendedName>
        <fullName evidence="3">Saccharopine dehydrogenase NADP binding domain-containing protein</fullName>
    </recommendedName>
</protein>
<name>A0AAD7YLG7_MYTSE</name>
<dbReference type="GO" id="GO:0005811">
    <property type="term" value="C:lipid droplet"/>
    <property type="evidence" value="ECO:0007669"/>
    <property type="project" value="TreeGrafter"/>
</dbReference>
<evidence type="ECO:0000256" key="1">
    <source>
        <dbReference type="ARBA" id="ARBA00038048"/>
    </source>
</evidence>
<comment type="similarity">
    <text evidence="1">Belongs to the saccharopine dehydrogenase family.</text>
</comment>
<dbReference type="SUPFAM" id="SSF51735">
    <property type="entry name" value="NAD(P)-binding Rossmann-fold domains"/>
    <property type="match status" value="1"/>
</dbReference>
<keyword evidence="2" id="KW-0812">Transmembrane</keyword>
<dbReference type="PANTHER" id="PTHR12286">
    <property type="entry name" value="SACCHAROPINE DEHYDROGENASE-LIKE OXIDOREDUCTASE"/>
    <property type="match status" value="1"/>
</dbReference>
<dbReference type="InterPro" id="IPR051276">
    <property type="entry name" value="Saccharopine_DH-like_oxidrdct"/>
</dbReference>
<keyword evidence="2" id="KW-1133">Transmembrane helix</keyword>
<keyword evidence="2" id="KW-0472">Membrane</keyword>